<evidence type="ECO:0000256" key="5">
    <source>
        <dbReference type="HAMAP-Rule" id="MF_02120"/>
    </source>
</evidence>
<dbReference type="UniPathway" id="UPA00034">
    <property type="reaction ID" value="UER00027"/>
</dbReference>
<keyword evidence="5 8" id="KW-0457">Lysine biosynthesis</keyword>
<keyword evidence="3 5" id="KW-0663">Pyridoxal phosphate</keyword>
<feature type="binding site" evidence="5">
    <location>
        <position position="268"/>
    </location>
    <ligand>
        <name>substrate</name>
    </ligand>
</feature>
<evidence type="ECO:0000256" key="7">
    <source>
        <dbReference type="PIRSR" id="PIRSR600183-50"/>
    </source>
</evidence>
<dbReference type="Pfam" id="PF00278">
    <property type="entry name" value="Orn_DAP_Arg_deC"/>
    <property type="match status" value="1"/>
</dbReference>
<gene>
    <name evidence="5" type="primary">lysA</name>
    <name evidence="9" type="ORF">SNTW_07270</name>
</gene>
<dbReference type="NCBIfam" id="TIGR01048">
    <property type="entry name" value="lysA"/>
    <property type="match status" value="1"/>
</dbReference>
<dbReference type="FunFam" id="3.20.20.10:FF:000003">
    <property type="entry name" value="Diaminopimelate decarboxylase"/>
    <property type="match status" value="1"/>
</dbReference>
<keyword evidence="2 5" id="KW-0210">Decarboxylase</keyword>
<comment type="subunit">
    <text evidence="5">Homodimer.</text>
</comment>
<feature type="binding site" evidence="5">
    <location>
        <position position="363"/>
    </location>
    <ligand>
        <name>pyridoxal 5'-phosphate</name>
        <dbReference type="ChEBI" id="CHEBI:597326"/>
    </ligand>
</feature>
<dbReference type="SUPFAM" id="SSF50621">
    <property type="entry name" value="Alanine racemase C-terminal domain-like"/>
    <property type="match status" value="1"/>
</dbReference>
<dbReference type="InterPro" id="IPR022644">
    <property type="entry name" value="De-COase2_N"/>
</dbReference>
<dbReference type="Pfam" id="PF02784">
    <property type="entry name" value="Orn_Arg_deC_N"/>
    <property type="match status" value="1"/>
</dbReference>
<evidence type="ECO:0000256" key="1">
    <source>
        <dbReference type="ARBA" id="ARBA00001933"/>
    </source>
</evidence>
<dbReference type="InterPro" id="IPR002701">
    <property type="entry name" value="CM_II_prokaryot"/>
</dbReference>
<dbReference type="Proteomes" id="UP000317935">
    <property type="component" value="Chromosome"/>
</dbReference>
<name>A0A6J4CZB3_9HELI</name>
<proteinExistence type="inferred from homology"/>
<feature type="modified residue" description="N6-(pyridoxal phosphate)lysine" evidence="5 7">
    <location>
        <position position="49"/>
    </location>
</feature>
<dbReference type="InterPro" id="IPR002986">
    <property type="entry name" value="DAP_deCOOHase_LysA"/>
</dbReference>
<dbReference type="PROSITE" id="PS51168">
    <property type="entry name" value="CHORISMATE_MUT_2"/>
    <property type="match status" value="1"/>
</dbReference>
<dbReference type="OrthoDB" id="9802241at2"/>
<comment type="similarity">
    <text evidence="5">Belongs to the Orn/Lys/Arg decarboxylase class-II family. LysA subfamily.</text>
</comment>
<evidence type="ECO:0000256" key="3">
    <source>
        <dbReference type="ARBA" id="ARBA00022898"/>
    </source>
</evidence>
<organism evidence="9 10">
    <name type="scientific">Helicobacter suis</name>
    <dbReference type="NCBI Taxonomy" id="104628"/>
    <lineage>
        <taxon>Bacteria</taxon>
        <taxon>Pseudomonadati</taxon>
        <taxon>Campylobacterota</taxon>
        <taxon>Epsilonproteobacteria</taxon>
        <taxon>Campylobacterales</taxon>
        <taxon>Helicobacteraceae</taxon>
        <taxon>Helicobacter</taxon>
    </lineage>
</organism>
<dbReference type="Pfam" id="PF01817">
    <property type="entry name" value="CM_2"/>
    <property type="match status" value="1"/>
</dbReference>
<feature type="binding site" evidence="5">
    <location>
        <position position="308"/>
    </location>
    <ligand>
        <name>substrate</name>
    </ligand>
</feature>
<dbReference type="InterPro" id="IPR022653">
    <property type="entry name" value="De-COase2_pyr-phos_BS"/>
</dbReference>
<dbReference type="InterPro" id="IPR022643">
    <property type="entry name" value="De-COase2_C"/>
</dbReference>
<dbReference type="GO" id="GO:0030170">
    <property type="term" value="F:pyridoxal phosphate binding"/>
    <property type="evidence" value="ECO:0007669"/>
    <property type="project" value="UniProtKB-UniRule"/>
</dbReference>
<dbReference type="InterPro" id="IPR000183">
    <property type="entry name" value="Orn/DAP/Arg_de-COase"/>
</dbReference>
<dbReference type="InterPro" id="IPR036979">
    <property type="entry name" value="CM_dom_sf"/>
</dbReference>
<evidence type="ECO:0000256" key="4">
    <source>
        <dbReference type="ARBA" id="ARBA00023239"/>
    </source>
</evidence>
<dbReference type="PRINTS" id="PR01181">
    <property type="entry name" value="DAPDCRBXLASE"/>
</dbReference>
<feature type="binding site" evidence="5">
    <location>
        <position position="228"/>
    </location>
    <ligand>
        <name>pyridoxal 5'-phosphate</name>
        <dbReference type="ChEBI" id="CHEBI:597326"/>
    </ligand>
</feature>
<evidence type="ECO:0000256" key="2">
    <source>
        <dbReference type="ARBA" id="ARBA00022793"/>
    </source>
</evidence>
<dbReference type="Gene3D" id="3.20.20.10">
    <property type="entry name" value="Alanine racemase"/>
    <property type="match status" value="1"/>
</dbReference>
<dbReference type="HAMAP" id="MF_02120">
    <property type="entry name" value="LysA"/>
    <property type="match status" value="1"/>
</dbReference>
<dbReference type="AlphaFoldDB" id="A0A6J4CZB3"/>
<dbReference type="RefSeq" id="WP_064430237.1">
    <property type="nucleotide sequence ID" value="NZ_BDAO01000023.1"/>
</dbReference>
<sequence>MLDSASLLKAASEHKTPFYLYDLQGLTQAFLDFKEAFKGHKSLICYALKANSNLKILQTLAKEGAGADCVSLYEVQRALLAGIPAYKIIFSGAGKLEEEIKEALRLKILFLNVESFAELKRIEQIASEQKTPARISVRLNPNIDAITHPYISTGLFENKFGVEEKEAVQIFMFAKQSPFLEPVGLHCHIGSQLNNLEPLRQACMKLADLARFLMASGIDLKFLDVGGGLGVDYSQEQDQTIIALDDYSEAIKQAFKGLDCTIICEPGRRIIAPNGVLITRVQYIKHRAHKCFAIVDAGMNDFLRPALYQASHPIKVLKEQTPTQKTYDIVGPVCESADCFAKSMLLPEIQEGDLIAFYQAGAYGSSMASRYNSRPQILELGITKEGISVLREREDFLDLILHELGALEGGEITKQRAYIDSLDRKISALLHARFACTRQIAKQKHKQGMSIYNPVRENAIFNQVGTDLESIYTEILGVSRSLISVEKIGLSGLVDDARMVFGRRAQVLKLNPEELFKAIEARRVDFGFYALEKETLGELVTELIYQRLKIVHSFILNQRWYFVLGRGDFSNPSSDPSRCALWFASQKEQIQPFLETLEVFEFLATKEGVLVEINALALQNLPTPTPILLGNYSSTRRELAL</sequence>
<accession>A0A6J4CZB3</accession>
<keyword evidence="5" id="KW-0028">Amino-acid biosynthesis</keyword>
<evidence type="ECO:0000313" key="9">
    <source>
        <dbReference type="EMBL" id="BCD70082.1"/>
    </source>
</evidence>
<protein>
    <recommendedName>
        <fullName evidence="5 6">Diaminopimelate decarboxylase</fullName>
        <shortName evidence="5">DAP decarboxylase</shortName>
        <shortName evidence="5">DAPDC</shortName>
        <ecNumber evidence="5 6">4.1.1.20</ecNumber>
    </recommendedName>
</protein>
<dbReference type="InterPro" id="IPR036263">
    <property type="entry name" value="Chorismate_II_sf"/>
</dbReference>
<dbReference type="GO" id="GO:0008836">
    <property type="term" value="F:diaminopimelate decarboxylase activity"/>
    <property type="evidence" value="ECO:0007669"/>
    <property type="project" value="UniProtKB-UniRule"/>
</dbReference>
<dbReference type="CDD" id="cd06828">
    <property type="entry name" value="PLPDE_III_DapDC"/>
    <property type="match status" value="1"/>
</dbReference>
<dbReference type="InterPro" id="IPR029066">
    <property type="entry name" value="PLP-binding_barrel"/>
</dbReference>
<feature type="binding site" evidence="5">
    <location>
        <position position="363"/>
    </location>
    <ligand>
        <name>substrate</name>
    </ligand>
</feature>
<dbReference type="PANTHER" id="PTHR43727:SF2">
    <property type="entry name" value="GROUP IV DECARBOXYLASE"/>
    <property type="match status" value="1"/>
</dbReference>
<dbReference type="SUPFAM" id="SSF48600">
    <property type="entry name" value="Chorismate mutase II"/>
    <property type="match status" value="1"/>
</dbReference>
<dbReference type="GO" id="GO:0004106">
    <property type="term" value="F:chorismate mutase activity"/>
    <property type="evidence" value="ECO:0007669"/>
    <property type="project" value="InterPro"/>
</dbReference>
<dbReference type="EMBL" id="AP019774">
    <property type="protein sequence ID" value="BCD70082.1"/>
    <property type="molecule type" value="Genomic_DNA"/>
</dbReference>
<reference evidence="9 10" key="1">
    <citation type="submission" date="2019-06" db="EMBL/GenBank/DDBJ databases">
        <title>Complete genome sequence of Helicobacter suis SNTW101c.</title>
        <authorList>
            <person name="Rimbara E."/>
            <person name="Suzuki M."/>
            <person name="Matsui H."/>
            <person name="Nakamura M."/>
            <person name="Mori S."/>
            <person name="Shibayama K."/>
        </authorList>
    </citation>
    <scope>NUCLEOTIDE SEQUENCE [LARGE SCALE GENOMIC DNA]</scope>
    <source>
        <strain evidence="9 10">SNTW101c</strain>
    </source>
</reference>
<comment type="function">
    <text evidence="5">Specifically catalyzes the decarboxylation of meso-diaminopimelate (meso-DAP) to L-lysine.</text>
</comment>
<feature type="binding site" evidence="5">
    <location>
        <position position="304"/>
    </location>
    <ligand>
        <name>substrate</name>
    </ligand>
</feature>
<dbReference type="PROSITE" id="PS00878">
    <property type="entry name" value="ODR_DC_2_1"/>
    <property type="match status" value="1"/>
</dbReference>
<keyword evidence="4 5" id="KW-0456">Lyase</keyword>
<evidence type="ECO:0000313" key="10">
    <source>
        <dbReference type="Proteomes" id="UP000317935"/>
    </source>
</evidence>
<comment type="catalytic activity">
    <reaction evidence="5 8">
        <text>meso-2,6-diaminopimelate + H(+) = L-lysine + CO2</text>
        <dbReference type="Rhea" id="RHEA:15101"/>
        <dbReference type="ChEBI" id="CHEBI:15378"/>
        <dbReference type="ChEBI" id="CHEBI:16526"/>
        <dbReference type="ChEBI" id="CHEBI:32551"/>
        <dbReference type="ChEBI" id="CHEBI:57791"/>
        <dbReference type="EC" id="4.1.1.20"/>
    </reaction>
</comment>
<dbReference type="InterPro" id="IPR009006">
    <property type="entry name" value="Ala_racemase/Decarboxylase_C"/>
</dbReference>
<feature type="active site" description="Proton donor" evidence="7">
    <location>
        <position position="334"/>
    </location>
</feature>
<feature type="binding site" evidence="5">
    <location>
        <begin position="265"/>
        <end position="268"/>
    </location>
    <ligand>
        <name>pyridoxal 5'-phosphate</name>
        <dbReference type="ChEBI" id="CHEBI:597326"/>
    </ligand>
</feature>
<comment type="cofactor">
    <cofactor evidence="1 5 7 8">
        <name>pyridoxal 5'-phosphate</name>
        <dbReference type="ChEBI" id="CHEBI:597326"/>
    </cofactor>
</comment>
<dbReference type="EC" id="4.1.1.20" evidence="5 6"/>
<feature type="binding site" evidence="5">
    <location>
        <position position="335"/>
    </location>
    <ligand>
        <name>substrate</name>
    </ligand>
</feature>
<dbReference type="PRINTS" id="PR01179">
    <property type="entry name" value="ODADCRBXLASE"/>
</dbReference>
<evidence type="ECO:0000256" key="6">
    <source>
        <dbReference type="NCBIfam" id="TIGR01048"/>
    </source>
</evidence>
<comment type="pathway">
    <text evidence="5 8">Amino-acid biosynthesis; L-lysine biosynthesis via DAP pathway; L-lysine from DL-2,6-diaminopimelate: step 1/1.</text>
</comment>
<dbReference type="GO" id="GO:0009089">
    <property type="term" value="P:lysine biosynthetic process via diaminopimelate"/>
    <property type="evidence" value="ECO:0007669"/>
    <property type="project" value="UniProtKB-UniRule"/>
</dbReference>
<dbReference type="Gene3D" id="2.40.37.10">
    <property type="entry name" value="Lyase, Ornithine Decarboxylase, Chain A, domain 1"/>
    <property type="match status" value="1"/>
</dbReference>
<dbReference type="Gene3D" id="1.20.59.10">
    <property type="entry name" value="Chorismate mutase"/>
    <property type="match status" value="1"/>
</dbReference>
<dbReference type="PANTHER" id="PTHR43727">
    <property type="entry name" value="DIAMINOPIMELATE DECARBOXYLASE"/>
    <property type="match status" value="1"/>
</dbReference>
<dbReference type="SUPFAM" id="SSF51419">
    <property type="entry name" value="PLP-binding barrel"/>
    <property type="match status" value="1"/>
</dbReference>
<dbReference type="GO" id="GO:0046417">
    <property type="term" value="P:chorismate metabolic process"/>
    <property type="evidence" value="ECO:0007669"/>
    <property type="project" value="InterPro"/>
</dbReference>
<dbReference type="SMART" id="SM00830">
    <property type="entry name" value="CM_2"/>
    <property type="match status" value="1"/>
</dbReference>
<evidence type="ECO:0000256" key="8">
    <source>
        <dbReference type="RuleBase" id="RU003738"/>
    </source>
</evidence>